<name>A0AA38FZF4_TAXCH</name>
<comment type="caution">
    <text evidence="1">The sequence shown here is derived from an EMBL/GenBank/DDBJ whole genome shotgun (WGS) entry which is preliminary data.</text>
</comment>
<reference evidence="1 2" key="1">
    <citation type="journal article" date="2021" name="Nat. Plants">
        <title>The Taxus genome provides insights into paclitaxel biosynthesis.</title>
        <authorList>
            <person name="Xiong X."/>
            <person name="Gou J."/>
            <person name="Liao Q."/>
            <person name="Li Y."/>
            <person name="Zhou Q."/>
            <person name="Bi G."/>
            <person name="Li C."/>
            <person name="Du R."/>
            <person name="Wang X."/>
            <person name="Sun T."/>
            <person name="Guo L."/>
            <person name="Liang H."/>
            <person name="Lu P."/>
            <person name="Wu Y."/>
            <person name="Zhang Z."/>
            <person name="Ro D.K."/>
            <person name="Shang Y."/>
            <person name="Huang S."/>
            <person name="Yan J."/>
        </authorList>
    </citation>
    <scope>NUCLEOTIDE SEQUENCE [LARGE SCALE GENOMIC DNA]</scope>
    <source>
        <strain evidence="1">Ta-2019</strain>
    </source>
</reference>
<evidence type="ECO:0000313" key="2">
    <source>
        <dbReference type="Proteomes" id="UP000824469"/>
    </source>
</evidence>
<protein>
    <submittedName>
        <fullName evidence="1">Uncharacterized protein</fullName>
    </submittedName>
</protein>
<dbReference type="AlphaFoldDB" id="A0AA38FZF4"/>
<accession>A0AA38FZF4</accession>
<dbReference type="EMBL" id="JAHRHJ020000006">
    <property type="protein sequence ID" value="KAH9313359.1"/>
    <property type="molecule type" value="Genomic_DNA"/>
</dbReference>
<sequence>GVTPKAAHIGRKSTKASQVQGMGYIDDLNKVLRTCFHNTMPMEQILAMTSSDEEGAYPQIRKMLSWPFESDIDEPEFK</sequence>
<keyword evidence="2" id="KW-1185">Reference proteome</keyword>
<gene>
    <name evidence="1" type="ORF">KI387_028394</name>
</gene>
<organism evidence="1 2">
    <name type="scientific">Taxus chinensis</name>
    <name type="common">Chinese yew</name>
    <name type="synonym">Taxus wallichiana var. chinensis</name>
    <dbReference type="NCBI Taxonomy" id="29808"/>
    <lineage>
        <taxon>Eukaryota</taxon>
        <taxon>Viridiplantae</taxon>
        <taxon>Streptophyta</taxon>
        <taxon>Embryophyta</taxon>
        <taxon>Tracheophyta</taxon>
        <taxon>Spermatophyta</taxon>
        <taxon>Pinopsida</taxon>
        <taxon>Pinidae</taxon>
        <taxon>Conifers II</taxon>
        <taxon>Cupressales</taxon>
        <taxon>Taxaceae</taxon>
        <taxon>Taxus</taxon>
    </lineage>
</organism>
<dbReference type="Proteomes" id="UP000824469">
    <property type="component" value="Unassembled WGS sequence"/>
</dbReference>
<feature type="non-terminal residue" evidence="1">
    <location>
        <position position="78"/>
    </location>
</feature>
<evidence type="ECO:0000313" key="1">
    <source>
        <dbReference type="EMBL" id="KAH9313359.1"/>
    </source>
</evidence>
<feature type="non-terminal residue" evidence="1">
    <location>
        <position position="1"/>
    </location>
</feature>
<proteinExistence type="predicted"/>